<dbReference type="Pfam" id="PF03407">
    <property type="entry name" value="Nucleotid_trans"/>
    <property type="match status" value="1"/>
</dbReference>
<dbReference type="STRING" id="554055.A0A2P6V2B5"/>
<protein>
    <recommendedName>
        <fullName evidence="1">Nucleotide-diphospho-sugar transferase domain-containing protein</fullName>
    </recommendedName>
</protein>
<feature type="domain" description="Nucleotide-diphospho-sugar transferase" evidence="1">
    <location>
        <begin position="33"/>
        <end position="127"/>
    </location>
</feature>
<evidence type="ECO:0000313" key="2">
    <source>
        <dbReference type="EMBL" id="PSC68235.1"/>
    </source>
</evidence>
<proteinExistence type="predicted"/>
<evidence type="ECO:0000313" key="3">
    <source>
        <dbReference type="Proteomes" id="UP000239649"/>
    </source>
</evidence>
<evidence type="ECO:0000259" key="1">
    <source>
        <dbReference type="Pfam" id="PF03407"/>
    </source>
</evidence>
<dbReference type="EMBL" id="LHPF02000040">
    <property type="protein sequence ID" value="PSC68235.1"/>
    <property type="molecule type" value="Genomic_DNA"/>
</dbReference>
<accession>A0A2P6V2B5</accession>
<name>A0A2P6V2B5_9CHLO</name>
<gene>
    <name evidence="2" type="ORF">C2E20_8162</name>
</gene>
<dbReference type="OrthoDB" id="515978at2759"/>
<reference evidence="2 3" key="1">
    <citation type="journal article" date="2018" name="Plant J.">
        <title>Genome sequences of Chlorella sorokiniana UTEX 1602 and Micractinium conductrix SAG 241.80: implications to maltose excretion by a green alga.</title>
        <authorList>
            <person name="Arriola M.B."/>
            <person name="Velmurugan N."/>
            <person name="Zhang Y."/>
            <person name="Plunkett M.H."/>
            <person name="Hondzo H."/>
            <person name="Barney B.M."/>
        </authorList>
    </citation>
    <scope>NUCLEOTIDE SEQUENCE [LARGE SCALE GENOMIC DNA]</scope>
    <source>
        <strain evidence="2 3">SAG 241.80</strain>
    </source>
</reference>
<dbReference type="Proteomes" id="UP000239649">
    <property type="component" value="Unassembled WGS sequence"/>
</dbReference>
<keyword evidence="3" id="KW-1185">Reference proteome</keyword>
<dbReference type="AlphaFoldDB" id="A0A2P6V2B5"/>
<organism evidence="2 3">
    <name type="scientific">Micractinium conductrix</name>
    <dbReference type="NCBI Taxonomy" id="554055"/>
    <lineage>
        <taxon>Eukaryota</taxon>
        <taxon>Viridiplantae</taxon>
        <taxon>Chlorophyta</taxon>
        <taxon>core chlorophytes</taxon>
        <taxon>Trebouxiophyceae</taxon>
        <taxon>Chlorellales</taxon>
        <taxon>Chlorellaceae</taxon>
        <taxon>Chlorella clade</taxon>
        <taxon>Micractinium</taxon>
    </lineage>
</organism>
<sequence>MALNLVRSAEELGLAHIFILAANEGNCTALPAAYAHVSCAWATRPGADGPGTNPVHVLWAKQWEASARIVRLGYNLLTLDADVMLHHDPYVFLKKGPLADFNLVMQHDGPDLPDFNGPNCGVVYWQNCHPSGPAAWAPTELADRTFRLCEAADEMQRFYPKWNSGFTWDQAVWHNMVALGADRDVQRPAKPRRGLGKKLPSSSNWRSSWAAGWWYRWCPARRACSCLAGSTATTRRRCCNSPTAIARGIRTASGRVGWVAKRDAGPHHCRCLLGA</sequence>
<dbReference type="InterPro" id="IPR005069">
    <property type="entry name" value="Nucl-diP-sugar_transferase"/>
</dbReference>
<comment type="caution">
    <text evidence="2">The sequence shown here is derived from an EMBL/GenBank/DDBJ whole genome shotgun (WGS) entry which is preliminary data.</text>
</comment>